<feature type="transmembrane region" description="Helical" evidence="1">
    <location>
        <begin position="98"/>
        <end position="118"/>
    </location>
</feature>
<sequence length="187" mass="21780">MNIYPTKPFCASLSQKYFVYDFLEFLHFLEIISSVSYNLCLSFFDVQILSNYSYINKKNGASTNDDWKSDEMITEDEVKECLEEEELEQSLDKVSQPLHFLCLSQIGCFIAFCYLLFIKKCANICKNMIGRQETALKEEAEEEKGADQTRDRIEVITGSSSQSKRIVWKKVLFTLCQIYFCSVVFLY</sequence>
<comment type="caution">
    <text evidence="2">The sequence shown here is derived from an EMBL/GenBank/DDBJ whole genome shotgun (WGS) entry which is preliminary data.</text>
</comment>
<evidence type="ECO:0000256" key="1">
    <source>
        <dbReference type="SAM" id="Phobius"/>
    </source>
</evidence>
<protein>
    <submittedName>
        <fullName evidence="2">Uncharacterized protein</fullName>
    </submittedName>
</protein>
<accession>X6M5E6</accession>
<proteinExistence type="predicted"/>
<evidence type="ECO:0000313" key="3">
    <source>
        <dbReference type="Proteomes" id="UP000023152"/>
    </source>
</evidence>
<reference evidence="2 3" key="1">
    <citation type="journal article" date="2013" name="Curr. Biol.">
        <title>The Genome of the Foraminiferan Reticulomyxa filosa.</title>
        <authorList>
            <person name="Glockner G."/>
            <person name="Hulsmann N."/>
            <person name="Schleicher M."/>
            <person name="Noegel A.A."/>
            <person name="Eichinger L."/>
            <person name="Gallinger C."/>
            <person name="Pawlowski J."/>
            <person name="Sierra R."/>
            <person name="Euteneuer U."/>
            <person name="Pillet L."/>
            <person name="Moustafa A."/>
            <person name="Platzer M."/>
            <person name="Groth M."/>
            <person name="Szafranski K."/>
            <person name="Schliwa M."/>
        </authorList>
    </citation>
    <scope>NUCLEOTIDE SEQUENCE [LARGE SCALE GENOMIC DNA]</scope>
</reference>
<keyword evidence="1" id="KW-1133">Transmembrane helix</keyword>
<organism evidence="2 3">
    <name type="scientific">Reticulomyxa filosa</name>
    <dbReference type="NCBI Taxonomy" id="46433"/>
    <lineage>
        <taxon>Eukaryota</taxon>
        <taxon>Sar</taxon>
        <taxon>Rhizaria</taxon>
        <taxon>Retaria</taxon>
        <taxon>Foraminifera</taxon>
        <taxon>Monothalamids</taxon>
        <taxon>Reticulomyxidae</taxon>
        <taxon>Reticulomyxa</taxon>
    </lineage>
</organism>
<name>X6M5E6_RETFI</name>
<keyword evidence="3" id="KW-1185">Reference proteome</keyword>
<keyword evidence="1" id="KW-0812">Transmembrane</keyword>
<dbReference type="AlphaFoldDB" id="X6M5E6"/>
<gene>
    <name evidence="2" type="ORF">RFI_28248</name>
</gene>
<evidence type="ECO:0000313" key="2">
    <source>
        <dbReference type="EMBL" id="ETO09139.1"/>
    </source>
</evidence>
<keyword evidence="1" id="KW-0472">Membrane</keyword>
<dbReference type="EMBL" id="ASPP01024321">
    <property type="protein sequence ID" value="ETO09139.1"/>
    <property type="molecule type" value="Genomic_DNA"/>
</dbReference>
<dbReference type="Proteomes" id="UP000023152">
    <property type="component" value="Unassembled WGS sequence"/>
</dbReference>